<comment type="catalytic activity">
    <reaction evidence="7">
        <text>L-aspartate + L-glutamine + ATP + H2O = L-asparagine + L-glutamate + AMP + diphosphate + H(+)</text>
        <dbReference type="Rhea" id="RHEA:12228"/>
        <dbReference type="ChEBI" id="CHEBI:15377"/>
        <dbReference type="ChEBI" id="CHEBI:15378"/>
        <dbReference type="ChEBI" id="CHEBI:29985"/>
        <dbReference type="ChEBI" id="CHEBI:29991"/>
        <dbReference type="ChEBI" id="CHEBI:30616"/>
        <dbReference type="ChEBI" id="CHEBI:33019"/>
        <dbReference type="ChEBI" id="CHEBI:58048"/>
        <dbReference type="ChEBI" id="CHEBI:58359"/>
        <dbReference type="ChEBI" id="CHEBI:456215"/>
        <dbReference type="EC" id="6.3.5.4"/>
    </reaction>
</comment>
<feature type="active site" description="For GATase activity" evidence="8">
    <location>
        <position position="8"/>
    </location>
</feature>
<keyword evidence="4 9" id="KW-0547">Nucleotide-binding</keyword>
<dbReference type="CDD" id="cd01991">
    <property type="entry name" value="Asn_synthase_B_C"/>
    <property type="match status" value="1"/>
</dbReference>
<evidence type="ECO:0000256" key="7">
    <source>
        <dbReference type="ARBA" id="ARBA00048741"/>
    </source>
</evidence>
<dbReference type="InterPro" id="IPR001962">
    <property type="entry name" value="Asn_synthase"/>
</dbReference>
<dbReference type="Pfam" id="PF13537">
    <property type="entry name" value="GATase_7"/>
    <property type="match status" value="1"/>
</dbReference>
<keyword evidence="6 8" id="KW-0315">Glutamine amidotransferase</keyword>
<evidence type="ECO:0000256" key="8">
    <source>
        <dbReference type="PIRSR" id="PIRSR001589-1"/>
    </source>
</evidence>
<dbReference type="CDD" id="cd00712">
    <property type="entry name" value="AsnB"/>
    <property type="match status" value="1"/>
</dbReference>
<dbReference type="Gene3D" id="3.60.20.10">
    <property type="entry name" value="Glutamine Phosphoribosylpyrophosphate, subunit 1, domain 1"/>
    <property type="match status" value="1"/>
</dbReference>
<feature type="binding site" evidence="9">
    <location>
        <begin position="363"/>
        <end position="364"/>
    </location>
    <ligand>
        <name>ATP</name>
        <dbReference type="ChEBI" id="CHEBI:30616"/>
    </ligand>
</feature>
<dbReference type="GO" id="GO:0005524">
    <property type="term" value="F:ATP binding"/>
    <property type="evidence" value="ECO:0007669"/>
    <property type="project" value="UniProtKB-KW"/>
</dbReference>
<dbReference type="InterPro" id="IPR051786">
    <property type="entry name" value="ASN_synthetase/amidase"/>
</dbReference>
<evidence type="ECO:0000256" key="2">
    <source>
        <dbReference type="ARBA" id="ARBA00005752"/>
    </source>
</evidence>
<evidence type="ECO:0000256" key="4">
    <source>
        <dbReference type="ARBA" id="ARBA00022741"/>
    </source>
</evidence>
<dbReference type="EMBL" id="SRPF01000001">
    <property type="protein sequence ID" value="TGN41516.1"/>
    <property type="molecule type" value="Genomic_DNA"/>
</dbReference>
<dbReference type="InterPro" id="IPR017932">
    <property type="entry name" value="GATase_2_dom"/>
</dbReference>
<comment type="pathway">
    <text evidence="1">Amino-acid biosynthesis; L-asparagine biosynthesis; L-asparagine from L-aspartate (L-Gln route): step 1/1.</text>
</comment>
<sequence length="637" mass="71065">MFRSRKVCGIAGFCQPENKLSLDDLKVMTNALQRRGPDDSGYFFDDFVGIGMRRLSIIDLDHGRQPVQSFSGRYVMVFNGEIYNYKVLQKELIDLGYSFKSNGDAEVIVNLYEHEGIKAINRLRGMFAIAIWDSEKDELILIRDQLGIKPLFFNIDGSSLLFGSEIKALLEVMPQKLEVDAQALDALFAYTYIPAPLSIWKNIRKLRPGHFLKWRAGKIEEHRYWDLLDAMQGPQPTTENIQDSIKDAVNVHLVSDVEVGAFLSGGMDSSTIVALMQQQIRLPINALSINFTSNSHLFDETIYAKELSLDHGFNLKVHSVDSSDYSASSAAIQAFDEPFADDSIVPSMAISELAARKLKVVLSGAGGDEIFGGYNRYQGIALHQLASKAPVYLRKFVISPLLKSGAKLVGSGTRRGDLLRRFADSLHASADDAYLGYITAATPSARQKLFAPHVLEQIDMNLTVDLIRDCQLRSSTLDPVKRSMYVDFCTYLPEDVLALSDRIGMWHSLEIRTPLADRILAETAFRLPVSDLVTSRNKKIAFQRAITPWLPKSILSHPKQGFEGPTASWLKGAGADVIRKLIKEDLDLGHNLLNHSELEDLLGEHVAGKFDHAKRLFSALAVMQWTSIYSHRIGGVT</sequence>
<evidence type="ECO:0000256" key="3">
    <source>
        <dbReference type="ARBA" id="ARBA00012737"/>
    </source>
</evidence>
<dbReference type="InterPro" id="IPR033738">
    <property type="entry name" value="AsnB_N"/>
</dbReference>
<dbReference type="OrthoDB" id="9763290at2"/>
<evidence type="ECO:0000313" key="11">
    <source>
        <dbReference type="EMBL" id="TGN41516.1"/>
    </source>
</evidence>
<dbReference type="InterPro" id="IPR006426">
    <property type="entry name" value="Asn_synth_AEB"/>
</dbReference>
<keyword evidence="8" id="KW-0061">Asparagine biosynthesis</keyword>
<keyword evidence="12" id="KW-1185">Reference proteome</keyword>
<dbReference type="EC" id="6.3.5.4" evidence="3"/>
<reference evidence="11 12" key="1">
    <citation type="submission" date="2019-04" db="EMBL/GenBank/DDBJ databases">
        <authorList>
            <person name="Park S."/>
            <person name="Yoon J.-H."/>
        </authorList>
    </citation>
    <scope>NUCLEOTIDE SEQUENCE [LARGE SCALE GENOMIC DNA]</scope>
    <source>
        <strain evidence="11 12">HJM-18</strain>
    </source>
</reference>
<feature type="domain" description="Glutamine amidotransferase type-2" evidence="10">
    <location>
        <begin position="8"/>
        <end position="217"/>
    </location>
</feature>
<dbReference type="InterPro" id="IPR029055">
    <property type="entry name" value="Ntn_hydrolases_N"/>
</dbReference>
<organism evidence="11 12">
    <name type="scientific">Marinobacter confluentis</name>
    <dbReference type="NCBI Taxonomy" id="1697557"/>
    <lineage>
        <taxon>Bacteria</taxon>
        <taxon>Pseudomonadati</taxon>
        <taxon>Pseudomonadota</taxon>
        <taxon>Gammaproteobacteria</taxon>
        <taxon>Pseudomonadales</taxon>
        <taxon>Marinobacteraceae</taxon>
        <taxon>Marinobacter</taxon>
    </lineage>
</organism>
<dbReference type="GO" id="GO:0005829">
    <property type="term" value="C:cytosol"/>
    <property type="evidence" value="ECO:0007669"/>
    <property type="project" value="TreeGrafter"/>
</dbReference>
<evidence type="ECO:0000256" key="5">
    <source>
        <dbReference type="ARBA" id="ARBA00022840"/>
    </source>
</evidence>
<evidence type="ECO:0000256" key="9">
    <source>
        <dbReference type="PIRSR" id="PIRSR001589-2"/>
    </source>
</evidence>
<dbReference type="Pfam" id="PF00733">
    <property type="entry name" value="Asn_synthase"/>
    <property type="match status" value="1"/>
</dbReference>
<evidence type="ECO:0000256" key="1">
    <source>
        <dbReference type="ARBA" id="ARBA00005187"/>
    </source>
</evidence>
<dbReference type="Gene3D" id="3.40.50.620">
    <property type="entry name" value="HUPs"/>
    <property type="match status" value="1"/>
</dbReference>
<dbReference type="NCBIfam" id="TIGR01536">
    <property type="entry name" value="asn_synth_AEB"/>
    <property type="match status" value="1"/>
</dbReference>
<dbReference type="PROSITE" id="PS51278">
    <property type="entry name" value="GATASE_TYPE_2"/>
    <property type="match status" value="1"/>
</dbReference>
<dbReference type="SUPFAM" id="SSF52402">
    <property type="entry name" value="Adenine nucleotide alpha hydrolases-like"/>
    <property type="match status" value="1"/>
</dbReference>
<evidence type="ECO:0000259" key="10">
    <source>
        <dbReference type="PROSITE" id="PS51278"/>
    </source>
</evidence>
<comment type="caution">
    <text evidence="11">The sequence shown here is derived from an EMBL/GenBank/DDBJ whole genome shotgun (WGS) entry which is preliminary data.</text>
</comment>
<dbReference type="GO" id="GO:0004066">
    <property type="term" value="F:asparagine synthase (glutamine-hydrolyzing) activity"/>
    <property type="evidence" value="ECO:0007669"/>
    <property type="project" value="UniProtKB-EC"/>
</dbReference>
<dbReference type="PANTHER" id="PTHR43284">
    <property type="entry name" value="ASPARAGINE SYNTHETASE (GLUTAMINE-HYDROLYZING)"/>
    <property type="match status" value="1"/>
</dbReference>
<dbReference type="PIRSF" id="PIRSF001589">
    <property type="entry name" value="Asn_synthetase_glu-h"/>
    <property type="match status" value="1"/>
</dbReference>
<keyword evidence="11" id="KW-0436">Ligase</keyword>
<accession>A0A4Z1CBQ9</accession>
<comment type="similarity">
    <text evidence="2">Belongs to the asparagine synthetase family.</text>
</comment>
<evidence type="ECO:0000313" key="12">
    <source>
        <dbReference type="Proteomes" id="UP000298325"/>
    </source>
</evidence>
<dbReference type="AlphaFoldDB" id="A0A4Z1CBQ9"/>
<dbReference type="GO" id="GO:0006529">
    <property type="term" value="P:asparagine biosynthetic process"/>
    <property type="evidence" value="ECO:0007669"/>
    <property type="project" value="UniProtKB-KW"/>
</dbReference>
<dbReference type="Proteomes" id="UP000298325">
    <property type="component" value="Unassembled WGS sequence"/>
</dbReference>
<name>A0A4Z1CBQ9_9GAMM</name>
<proteinExistence type="inferred from homology"/>
<evidence type="ECO:0000256" key="6">
    <source>
        <dbReference type="ARBA" id="ARBA00022962"/>
    </source>
</evidence>
<dbReference type="SUPFAM" id="SSF56235">
    <property type="entry name" value="N-terminal nucleophile aminohydrolases (Ntn hydrolases)"/>
    <property type="match status" value="1"/>
</dbReference>
<dbReference type="PANTHER" id="PTHR43284:SF1">
    <property type="entry name" value="ASPARAGINE SYNTHETASE"/>
    <property type="match status" value="1"/>
</dbReference>
<feature type="binding site" evidence="9">
    <location>
        <position position="104"/>
    </location>
    <ligand>
        <name>L-glutamine</name>
        <dbReference type="ChEBI" id="CHEBI:58359"/>
    </ligand>
</feature>
<gene>
    <name evidence="11" type="primary">asnB</name>
    <name evidence="11" type="ORF">E5Q11_02995</name>
</gene>
<keyword evidence="8" id="KW-0028">Amino-acid biosynthesis</keyword>
<protein>
    <recommendedName>
        <fullName evidence="3">asparagine synthase (glutamine-hydrolyzing)</fullName>
        <ecNumber evidence="3">6.3.5.4</ecNumber>
    </recommendedName>
</protein>
<keyword evidence="5 9" id="KW-0067">ATP-binding</keyword>
<dbReference type="InterPro" id="IPR014729">
    <property type="entry name" value="Rossmann-like_a/b/a_fold"/>
</dbReference>